<feature type="domain" description="HTH marR-type" evidence="6">
    <location>
        <begin position="23"/>
        <end position="153"/>
    </location>
</feature>
<dbReference type="Proteomes" id="UP000681155">
    <property type="component" value="Chromosome"/>
</dbReference>
<dbReference type="InterPro" id="IPR000835">
    <property type="entry name" value="HTH_MarR-typ"/>
</dbReference>
<gene>
    <name evidence="7" type="ORF">KJF94_18400</name>
</gene>
<accession>A0ABX8F7S4</accession>
<proteinExistence type="predicted"/>
<evidence type="ECO:0000256" key="2">
    <source>
        <dbReference type="ARBA" id="ARBA00022490"/>
    </source>
</evidence>
<evidence type="ECO:0000256" key="4">
    <source>
        <dbReference type="ARBA" id="ARBA00023125"/>
    </source>
</evidence>
<comment type="subcellular location">
    <subcellularLocation>
        <location evidence="1">Cytoplasm</location>
    </subcellularLocation>
</comment>
<dbReference type="SUPFAM" id="SSF46785">
    <property type="entry name" value="Winged helix' DNA-binding domain"/>
    <property type="match status" value="1"/>
</dbReference>
<dbReference type="PANTHER" id="PTHR33164:SF5">
    <property type="entry name" value="ORGANIC HYDROPEROXIDE RESISTANCE TRANSCRIPTIONAL REGULATOR"/>
    <property type="match status" value="1"/>
</dbReference>
<dbReference type="Pfam" id="PF22381">
    <property type="entry name" value="Staph_reg_Sar_Rot"/>
    <property type="match status" value="1"/>
</dbReference>
<dbReference type="InterPro" id="IPR055166">
    <property type="entry name" value="Transc_reg_Sar_Rot_HTH"/>
</dbReference>
<evidence type="ECO:0000313" key="8">
    <source>
        <dbReference type="Proteomes" id="UP000681155"/>
    </source>
</evidence>
<protein>
    <submittedName>
        <fullName evidence="7">MarR family transcriptional regulator</fullName>
    </submittedName>
</protein>
<evidence type="ECO:0000313" key="7">
    <source>
        <dbReference type="EMBL" id="QVW26932.1"/>
    </source>
</evidence>
<dbReference type="InterPro" id="IPR036390">
    <property type="entry name" value="WH_DNA-bd_sf"/>
</dbReference>
<dbReference type="PROSITE" id="PS50995">
    <property type="entry name" value="HTH_MARR_2"/>
    <property type="match status" value="1"/>
</dbReference>
<dbReference type="EMBL" id="CP075566">
    <property type="protein sequence ID" value="QVW26932.1"/>
    <property type="molecule type" value="Genomic_DNA"/>
</dbReference>
<keyword evidence="4" id="KW-0238">DNA-binding</keyword>
<dbReference type="Gene3D" id="1.10.10.10">
    <property type="entry name" value="Winged helix-like DNA-binding domain superfamily/Winged helix DNA-binding domain"/>
    <property type="match status" value="1"/>
</dbReference>
<keyword evidence="5" id="KW-0804">Transcription</keyword>
<evidence type="ECO:0000259" key="6">
    <source>
        <dbReference type="PROSITE" id="PS50995"/>
    </source>
</evidence>
<sequence>MVSQTKGGTQVSEEGKSDFAPLNDFLCFSIYSAGHALTQYYRPMLESLGLTYPQYLLMVTLWAEDDQIIKDLGNKLFLESSTLTPLVKRLESAGLITRNRDPQDERQVRVKLTEAGWALKAEALKVPNCIQDAVGLSTEKIMEIQAAVAGIRDRLIEKK</sequence>
<dbReference type="PANTHER" id="PTHR33164">
    <property type="entry name" value="TRANSCRIPTIONAL REGULATOR, MARR FAMILY"/>
    <property type="match status" value="1"/>
</dbReference>
<keyword evidence="3" id="KW-0805">Transcription regulation</keyword>
<dbReference type="SMART" id="SM00347">
    <property type="entry name" value="HTH_MARR"/>
    <property type="match status" value="1"/>
</dbReference>
<dbReference type="InterPro" id="IPR039422">
    <property type="entry name" value="MarR/SlyA-like"/>
</dbReference>
<keyword evidence="8" id="KW-1185">Reference proteome</keyword>
<evidence type="ECO:0000256" key="1">
    <source>
        <dbReference type="ARBA" id="ARBA00004496"/>
    </source>
</evidence>
<evidence type="ECO:0000256" key="5">
    <source>
        <dbReference type="ARBA" id="ARBA00023163"/>
    </source>
</evidence>
<evidence type="ECO:0000256" key="3">
    <source>
        <dbReference type="ARBA" id="ARBA00023015"/>
    </source>
</evidence>
<keyword evidence="2" id="KW-0963">Cytoplasm</keyword>
<dbReference type="InterPro" id="IPR036388">
    <property type="entry name" value="WH-like_DNA-bd_sf"/>
</dbReference>
<name>A0ABX8F7S4_9PSED</name>
<reference evidence="7 8" key="1">
    <citation type="submission" date="2021-05" db="EMBL/GenBank/DDBJ databases">
        <title>Complete genome of the cytokinin-producing biocontrol strain Pseudomonas fluorescens G20-18.</title>
        <authorList>
            <person name="Nielsen T.K."/>
            <person name="Mekureyaw M.F."/>
            <person name="Hansen L.H."/>
            <person name="Nicolaisen M.H."/>
            <person name="Roitsch T.G."/>
            <person name="Hennessy R.C."/>
        </authorList>
    </citation>
    <scope>NUCLEOTIDE SEQUENCE [LARGE SCALE GENOMIC DNA]</scope>
    <source>
        <strain evidence="7 8">G20-18</strain>
    </source>
</reference>
<organism evidence="7 8">
    <name type="scientific">Pseudomonas hormoni</name>
    <dbReference type="NCBI Taxonomy" id="3093767"/>
    <lineage>
        <taxon>Bacteria</taxon>
        <taxon>Pseudomonadati</taxon>
        <taxon>Pseudomonadota</taxon>
        <taxon>Gammaproteobacteria</taxon>
        <taxon>Pseudomonadales</taxon>
        <taxon>Pseudomonadaceae</taxon>
        <taxon>Pseudomonas</taxon>
    </lineage>
</organism>